<organism evidence="1 2">
    <name type="scientific">Medicago truncatula</name>
    <name type="common">Barrel medic</name>
    <name type="synonym">Medicago tribuloides</name>
    <dbReference type="NCBI Taxonomy" id="3880"/>
    <lineage>
        <taxon>Eukaryota</taxon>
        <taxon>Viridiplantae</taxon>
        <taxon>Streptophyta</taxon>
        <taxon>Embryophyta</taxon>
        <taxon>Tracheophyta</taxon>
        <taxon>Spermatophyta</taxon>
        <taxon>Magnoliopsida</taxon>
        <taxon>eudicotyledons</taxon>
        <taxon>Gunneridae</taxon>
        <taxon>Pentapetalae</taxon>
        <taxon>rosids</taxon>
        <taxon>fabids</taxon>
        <taxon>Fabales</taxon>
        <taxon>Fabaceae</taxon>
        <taxon>Papilionoideae</taxon>
        <taxon>50 kb inversion clade</taxon>
        <taxon>NPAAA clade</taxon>
        <taxon>Hologalegina</taxon>
        <taxon>IRL clade</taxon>
        <taxon>Trifolieae</taxon>
        <taxon>Medicago</taxon>
    </lineage>
</organism>
<comment type="caution">
    <text evidence="1">The sequence shown here is derived from an EMBL/GenBank/DDBJ whole genome shotgun (WGS) entry which is preliminary data.</text>
</comment>
<protein>
    <submittedName>
        <fullName evidence="1">Uncharacterized protein</fullName>
    </submittedName>
</protein>
<dbReference type="AlphaFoldDB" id="A0A396IRM8"/>
<accession>A0A396IRM8</accession>
<reference evidence="2" key="1">
    <citation type="journal article" date="2018" name="Nat. Plants">
        <title>Whole-genome landscape of Medicago truncatula symbiotic genes.</title>
        <authorList>
            <person name="Pecrix Y."/>
            <person name="Staton S.E."/>
            <person name="Sallet E."/>
            <person name="Lelandais-Briere C."/>
            <person name="Moreau S."/>
            <person name="Carrere S."/>
            <person name="Blein T."/>
            <person name="Jardinaud M.F."/>
            <person name="Latrasse D."/>
            <person name="Zouine M."/>
            <person name="Zahm M."/>
            <person name="Kreplak J."/>
            <person name="Mayjonade B."/>
            <person name="Satge C."/>
            <person name="Perez M."/>
            <person name="Cauet S."/>
            <person name="Marande W."/>
            <person name="Chantry-Darmon C."/>
            <person name="Lopez-Roques C."/>
            <person name="Bouchez O."/>
            <person name="Berard A."/>
            <person name="Debelle F."/>
            <person name="Munos S."/>
            <person name="Bendahmane A."/>
            <person name="Berges H."/>
            <person name="Niebel A."/>
            <person name="Buitink J."/>
            <person name="Frugier F."/>
            <person name="Benhamed M."/>
            <person name="Crespi M."/>
            <person name="Gouzy J."/>
            <person name="Gamas P."/>
        </authorList>
    </citation>
    <scope>NUCLEOTIDE SEQUENCE [LARGE SCALE GENOMIC DNA]</scope>
    <source>
        <strain evidence="2">cv. Jemalong A17</strain>
    </source>
</reference>
<dbReference type="Gramene" id="rna16690">
    <property type="protein sequence ID" value="RHN68349.1"/>
    <property type="gene ID" value="gene16690"/>
</dbReference>
<proteinExistence type="predicted"/>
<gene>
    <name evidence="1" type="ORF">MtrunA17_Chr3g0112941</name>
</gene>
<dbReference type="Proteomes" id="UP000265566">
    <property type="component" value="Chromosome 3"/>
</dbReference>
<name>A0A396IRM8_MEDTR</name>
<sequence length="60" mass="7008">MTSYKLSNNSVPKPTKGIFHHHSTNNVHTIYPLNASHSLLLYLLKHQRACMYSQTLLFYF</sequence>
<evidence type="ECO:0000313" key="2">
    <source>
        <dbReference type="Proteomes" id="UP000265566"/>
    </source>
</evidence>
<dbReference type="EMBL" id="PSQE01000003">
    <property type="protein sequence ID" value="RHN68349.1"/>
    <property type="molecule type" value="Genomic_DNA"/>
</dbReference>
<evidence type="ECO:0000313" key="1">
    <source>
        <dbReference type="EMBL" id="RHN68349.1"/>
    </source>
</evidence>